<evidence type="ECO:0000313" key="2">
    <source>
        <dbReference type="Proteomes" id="UP000030643"/>
    </source>
</evidence>
<dbReference type="OrthoDB" id="9843460at2"/>
<dbReference type="RefSeq" id="WP_027699542.1">
    <property type="nucleotide sequence ID" value="NZ_DF820494.1"/>
</dbReference>
<keyword evidence="2" id="KW-1185">Reference proteome</keyword>
<proteinExistence type="predicted"/>
<dbReference type="EMBL" id="DF820494">
    <property type="protein sequence ID" value="GAK31582.1"/>
    <property type="molecule type" value="Genomic_DNA"/>
</dbReference>
<name>A0A069CW15_WEIOS</name>
<gene>
    <name evidence="1" type="ORF">WOSG25_110600</name>
</gene>
<dbReference type="STRING" id="1329250.WOSG25_110600"/>
<dbReference type="Proteomes" id="UP000030643">
    <property type="component" value="Unassembled WGS sequence"/>
</dbReference>
<organism evidence="1 2">
    <name type="scientific">Weissella oryzae (strain DSM 25784 / JCM 18191 / LMG 30913 / SG25)</name>
    <dbReference type="NCBI Taxonomy" id="1329250"/>
    <lineage>
        <taxon>Bacteria</taxon>
        <taxon>Bacillati</taxon>
        <taxon>Bacillota</taxon>
        <taxon>Bacilli</taxon>
        <taxon>Lactobacillales</taxon>
        <taxon>Lactobacillaceae</taxon>
        <taxon>Weissella</taxon>
    </lineage>
</organism>
<dbReference type="AlphaFoldDB" id="A0A069CW15"/>
<accession>A0A069CW15</accession>
<sequence length="88" mass="9695">MFEKEIHDMGKRMAKVILPNALRVGYVGLKSIDEVKIMSDETAFSSKIKSKESLIQQSLKGKSGDKAVEAVGKIHSESKFKNGVNSIK</sequence>
<protein>
    <submittedName>
        <fullName evidence="1">Uncharacterized protein</fullName>
    </submittedName>
</protein>
<reference evidence="2" key="1">
    <citation type="journal article" date="2014" name="Genome Announc.">
        <title>Draft genome sequence of Weissella oryzae SG25T, isolated from fermented rice grains.</title>
        <authorList>
            <person name="Tanizawa Y."/>
            <person name="Fujisawa T."/>
            <person name="Mochizuki T."/>
            <person name="Kaminuma E."/>
            <person name="Suzuki Y."/>
            <person name="Nakamura Y."/>
            <person name="Tohno M."/>
        </authorList>
    </citation>
    <scope>NUCLEOTIDE SEQUENCE [LARGE SCALE GENOMIC DNA]</scope>
    <source>
        <strain evidence="2">DSM 25784 / JCM 18191 / LMG 30913 / SG25</strain>
    </source>
</reference>
<evidence type="ECO:0000313" key="1">
    <source>
        <dbReference type="EMBL" id="GAK31582.1"/>
    </source>
</evidence>